<dbReference type="GO" id="GO:0003700">
    <property type="term" value="F:DNA-binding transcription factor activity"/>
    <property type="evidence" value="ECO:0007669"/>
    <property type="project" value="InterPro"/>
</dbReference>
<organism evidence="2 3">
    <name type="scientific">Acetobacter pasteurianus</name>
    <name type="common">Acetobacter turbidans</name>
    <dbReference type="NCBI Taxonomy" id="438"/>
    <lineage>
        <taxon>Bacteria</taxon>
        <taxon>Pseudomonadati</taxon>
        <taxon>Pseudomonadota</taxon>
        <taxon>Alphaproteobacteria</taxon>
        <taxon>Acetobacterales</taxon>
        <taxon>Acetobacteraceae</taxon>
        <taxon>Acetobacter</taxon>
    </lineage>
</organism>
<name>A0A1A0DAA2_ACEPA</name>
<accession>A0A1A0DAA2</accession>
<dbReference type="EMBL" id="LYUD01000109">
    <property type="protein sequence ID" value="OAZ71970.1"/>
    <property type="molecule type" value="Genomic_DNA"/>
</dbReference>
<dbReference type="OrthoDB" id="9800709at2"/>
<dbReference type="InterPro" id="IPR036388">
    <property type="entry name" value="WH-like_DNA-bd_sf"/>
</dbReference>
<dbReference type="AlphaFoldDB" id="A0A1A0DAA2"/>
<dbReference type="InterPro" id="IPR051815">
    <property type="entry name" value="Molybdate_resp_trans_reg"/>
</dbReference>
<evidence type="ECO:0000259" key="1">
    <source>
        <dbReference type="Pfam" id="PF00126"/>
    </source>
</evidence>
<dbReference type="PANTHER" id="PTHR30432:SF1">
    <property type="entry name" value="DNA-BINDING TRANSCRIPTIONAL DUAL REGULATOR MODE"/>
    <property type="match status" value="1"/>
</dbReference>
<protein>
    <submittedName>
        <fullName evidence="2">Molybdenum transport protein ModE</fullName>
    </submittedName>
</protein>
<dbReference type="Pfam" id="PF00126">
    <property type="entry name" value="HTH_1"/>
    <property type="match status" value="1"/>
</dbReference>
<evidence type="ECO:0000313" key="2">
    <source>
        <dbReference type="EMBL" id="OAZ71970.1"/>
    </source>
</evidence>
<dbReference type="eggNOG" id="COG2005">
    <property type="taxonomic scope" value="Bacteria"/>
</dbReference>
<dbReference type="PANTHER" id="PTHR30432">
    <property type="entry name" value="TRANSCRIPTIONAL REGULATOR MODE"/>
    <property type="match status" value="1"/>
</dbReference>
<dbReference type="SUPFAM" id="SSF46785">
    <property type="entry name" value="Winged helix' DNA-binding domain"/>
    <property type="match status" value="1"/>
</dbReference>
<dbReference type="Proteomes" id="UP000093796">
    <property type="component" value="Unassembled WGS sequence"/>
</dbReference>
<sequence length="121" mass="13034">MTLRVRLTLRLDADGKPALGHGKIHLLEKLEETGSISAAGRAMGMSYRRTWLLVDNLNQLFKEPLVITRPGGGGGAFLTPTGKAVVTLYRQIEDKAAQAASSDMAELESLLSVCPQKTSPE</sequence>
<comment type="caution">
    <text evidence="2">The sequence shown here is derived from an EMBL/GenBank/DDBJ whole genome shotgun (WGS) entry which is preliminary data.</text>
</comment>
<reference evidence="2 3" key="1">
    <citation type="submission" date="2016-05" db="EMBL/GenBank/DDBJ databases">
        <title>Genome sequencing of Acetobacter pasteurianus strain SRCM100623.</title>
        <authorList>
            <person name="Song Y.R."/>
        </authorList>
    </citation>
    <scope>NUCLEOTIDE SEQUENCE [LARGE SCALE GENOMIC DNA]</scope>
    <source>
        <strain evidence="2 3">SRCM100623</strain>
    </source>
</reference>
<dbReference type="InterPro" id="IPR000847">
    <property type="entry name" value="LysR_HTH_N"/>
</dbReference>
<dbReference type="RefSeq" id="WP_064776254.1">
    <property type="nucleotide sequence ID" value="NZ_LYUD01000109.1"/>
</dbReference>
<dbReference type="InterPro" id="IPR036390">
    <property type="entry name" value="WH_DNA-bd_sf"/>
</dbReference>
<evidence type="ECO:0000313" key="3">
    <source>
        <dbReference type="Proteomes" id="UP000093796"/>
    </source>
</evidence>
<proteinExistence type="predicted"/>
<dbReference type="PATRIC" id="fig|438.15.peg.2305"/>
<dbReference type="Gene3D" id="1.10.10.10">
    <property type="entry name" value="Winged helix-like DNA-binding domain superfamily/Winged helix DNA-binding domain"/>
    <property type="match status" value="1"/>
</dbReference>
<gene>
    <name evidence="2" type="ORF">SRCM100623_02073</name>
</gene>
<feature type="domain" description="HTH lysR-type" evidence="1">
    <location>
        <begin position="24"/>
        <end position="82"/>
    </location>
</feature>